<organism evidence="2">
    <name type="scientific">Vertebrata australis</name>
    <dbReference type="NCBI Taxonomy" id="1967852"/>
    <lineage>
        <taxon>Eukaryota</taxon>
        <taxon>Rhodophyta</taxon>
        <taxon>Florideophyceae</taxon>
        <taxon>Rhodymeniophycidae</taxon>
        <taxon>Ceramiales</taxon>
        <taxon>Rhodomelaceae</taxon>
        <taxon>Polysiphonioideae</taxon>
        <taxon>Vertebrata</taxon>
    </lineage>
</organism>
<keyword evidence="2" id="KW-0934">Plastid</keyword>
<keyword evidence="1" id="KW-0812">Transmembrane</keyword>
<sequence length="243" mass="29977">MNIQYKYSKKRYNYNTMSYIEILSFIPFVILILLPYYYHISCLILLVIVLMNKYVNICIFKIIKYIQKTILFFLYFIVNIILLDDYSFNGMNYLKQFIYLPYYLKIYFIDNYIYKIYIHYFIFIIPDYFKKIFLINIIHIITTNNLFIFMKNEAIIKNVFNKIIKKSILKHYKQQLKLFTISINYQILEKNINNFQNIYLGIRTKQNVSKDHFFIYIHNYLDNSLSIFINNKYSLMLSIWNRY</sequence>
<keyword evidence="1" id="KW-1133">Transmembrane helix</keyword>
<name>A0A1Z1MI80_9FLOR</name>
<feature type="transmembrane region" description="Helical" evidence="1">
    <location>
        <begin position="102"/>
        <end position="125"/>
    </location>
</feature>
<feature type="transmembrane region" description="Helical" evidence="1">
    <location>
        <begin position="62"/>
        <end position="82"/>
    </location>
</feature>
<keyword evidence="2" id="KW-0150">Chloroplast</keyword>
<dbReference type="EMBL" id="MF101439">
    <property type="protein sequence ID" value="ARW65778.1"/>
    <property type="molecule type" value="Genomic_DNA"/>
</dbReference>
<protein>
    <submittedName>
        <fullName evidence="2">Uncharacterized protein</fullName>
    </submittedName>
</protein>
<accession>A0A1Z1MI80</accession>
<geneLocation type="chloroplast" evidence="2"/>
<dbReference type="GeneID" id="33358817"/>
<gene>
    <name evidence="2" type="primary">ConsOrf4</name>
</gene>
<reference evidence="2" key="1">
    <citation type="journal article" date="2017" name="J. Phycol.">
        <title>Analysis of chloroplast genomes and a supermatrix inform reclassification of the Rhodomelaceae (Rhodophyta).</title>
        <authorList>
            <person name="Diaz-Tapia P."/>
            <person name="Maggs C.A."/>
            <person name="West J.A."/>
            <person name="Verbruggen H."/>
        </authorList>
    </citation>
    <scope>NUCLEOTIDE SEQUENCE</scope>
    <source>
        <strain evidence="2">PD931</strain>
    </source>
</reference>
<evidence type="ECO:0000256" key="1">
    <source>
        <dbReference type="SAM" id="Phobius"/>
    </source>
</evidence>
<keyword evidence="1" id="KW-0472">Membrane</keyword>
<feature type="transmembrane region" description="Helical" evidence="1">
    <location>
        <begin position="132"/>
        <end position="150"/>
    </location>
</feature>
<feature type="transmembrane region" description="Helical" evidence="1">
    <location>
        <begin position="36"/>
        <end position="55"/>
    </location>
</feature>
<feature type="transmembrane region" description="Helical" evidence="1">
    <location>
        <begin position="12"/>
        <end position="30"/>
    </location>
</feature>
<dbReference type="AlphaFoldDB" id="A0A1Z1MI80"/>
<proteinExistence type="predicted"/>
<dbReference type="RefSeq" id="YP_009396592.1">
    <property type="nucleotide sequence ID" value="NC_035283.1"/>
</dbReference>
<evidence type="ECO:0000313" key="2">
    <source>
        <dbReference type="EMBL" id="ARW65778.1"/>
    </source>
</evidence>